<evidence type="ECO:0000313" key="3">
    <source>
        <dbReference type="Proteomes" id="UP001177023"/>
    </source>
</evidence>
<protein>
    <submittedName>
        <fullName evidence="2">Uncharacterized protein</fullName>
    </submittedName>
</protein>
<keyword evidence="1" id="KW-0732">Signal</keyword>
<accession>A0AA36DI95</accession>
<feature type="non-terminal residue" evidence="2">
    <location>
        <position position="1"/>
    </location>
</feature>
<name>A0AA36DI95_9BILA</name>
<proteinExistence type="predicted"/>
<gene>
    <name evidence="2" type="ORF">MSPICULIGERA_LOCUS25600</name>
</gene>
<organism evidence="2 3">
    <name type="scientific">Mesorhabditis spiculigera</name>
    <dbReference type="NCBI Taxonomy" id="96644"/>
    <lineage>
        <taxon>Eukaryota</taxon>
        <taxon>Metazoa</taxon>
        <taxon>Ecdysozoa</taxon>
        <taxon>Nematoda</taxon>
        <taxon>Chromadorea</taxon>
        <taxon>Rhabditida</taxon>
        <taxon>Rhabditina</taxon>
        <taxon>Rhabditomorpha</taxon>
        <taxon>Rhabditoidea</taxon>
        <taxon>Rhabditidae</taxon>
        <taxon>Mesorhabditinae</taxon>
        <taxon>Mesorhabditis</taxon>
    </lineage>
</organism>
<dbReference type="EMBL" id="CATQJA010002710">
    <property type="protein sequence ID" value="CAJ0587644.1"/>
    <property type="molecule type" value="Genomic_DNA"/>
</dbReference>
<comment type="caution">
    <text evidence="2">The sequence shown here is derived from an EMBL/GenBank/DDBJ whole genome shotgun (WGS) entry which is preliminary data.</text>
</comment>
<dbReference type="Proteomes" id="UP001177023">
    <property type="component" value="Unassembled WGS sequence"/>
</dbReference>
<evidence type="ECO:0000313" key="2">
    <source>
        <dbReference type="EMBL" id="CAJ0587644.1"/>
    </source>
</evidence>
<dbReference type="AlphaFoldDB" id="A0AA36DI95"/>
<sequence>MFKLAVVVALVAVAFATVTPATQCTSGCVFLQTKLGLGVSVGLIKLSADGCQSFTPTCFSSAEHIHLDDADYDGQMPLQCSNGQCGVALDADRCHTVEPACMNGNLHIEIDGDRWDGEPLECFDRKWYLNGEPVTEINCVR</sequence>
<keyword evidence="3" id="KW-1185">Reference proteome</keyword>
<evidence type="ECO:0000256" key="1">
    <source>
        <dbReference type="SAM" id="SignalP"/>
    </source>
</evidence>
<reference evidence="2" key="1">
    <citation type="submission" date="2023-06" db="EMBL/GenBank/DDBJ databases">
        <authorList>
            <person name="Delattre M."/>
        </authorList>
    </citation>
    <scope>NUCLEOTIDE SEQUENCE</scope>
    <source>
        <strain evidence="2">AF72</strain>
    </source>
</reference>
<feature type="signal peptide" evidence="1">
    <location>
        <begin position="1"/>
        <end position="16"/>
    </location>
</feature>
<feature type="chain" id="PRO_5041366207" evidence="1">
    <location>
        <begin position="17"/>
        <end position="141"/>
    </location>
</feature>